<evidence type="ECO:0000313" key="1">
    <source>
        <dbReference type="EMBL" id="MFC4309288.1"/>
    </source>
</evidence>
<organism evidence="1 2">
    <name type="scientific">Steroidobacter flavus</name>
    <dbReference type="NCBI Taxonomy" id="1842136"/>
    <lineage>
        <taxon>Bacteria</taxon>
        <taxon>Pseudomonadati</taxon>
        <taxon>Pseudomonadota</taxon>
        <taxon>Gammaproteobacteria</taxon>
        <taxon>Steroidobacterales</taxon>
        <taxon>Steroidobacteraceae</taxon>
        <taxon>Steroidobacter</taxon>
    </lineage>
</organism>
<name>A0ABV8SQN6_9GAMM</name>
<accession>A0ABV8SQN6</accession>
<dbReference type="RefSeq" id="WP_380596345.1">
    <property type="nucleotide sequence ID" value="NZ_JBHSDU010000003.1"/>
</dbReference>
<protein>
    <submittedName>
        <fullName evidence="1">Uncharacterized protein</fullName>
    </submittedName>
</protein>
<dbReference type="EMBL" id="JBHSDU010000003">
    <property type="protein sequence ID" value="MFC4309288.1"/>
    <property type="molecule type" value="Genomic_DNA"/>
</dbReference>
<keyword evidence="2" id="KW-1185">Reference proteome</keyword>
<proteinExistence type="predicted"/>
<comment type="caution">
    <text evidence="1">The sequence shown here is derived from an EMBL/GenBank/DDBJ whole genome shotgun (WGS) entry which is preliminary data.</text>
</comment>
<gene>
    <name evidence="1" type="ORF">ACFPN2_09370</name>
</gene>
<dbReference type="Proteomes" id="UP001595904">
    <property type="component" value="Unassembled WGS sequence"/>
</dbReference>
<sequence length="154" mass="17328">MGLEQREGERSAALEIGALFCAIKRHLVDPADPSWLDRWAQNARRSPEPSFIQEIVIKVAESNCDRAALADLIQFYQVLIVQEFFTLHDGASSASTADENLCFRLGYERSASAAPERYKRGVERLRLSPDALHAQFEEFLDDISDAEDVPEDSQ</sequence>
<reference evidence="2" key="1">
    <citation type="journal article" date="2019" name="Int. J. Syst. Evol. Microbiol.">
        <title>The Global Catalogue of Microorganisms (GCM) 10K type strain sequencing project: providing services to taxonomists for standard genome sequencing and annotation.</title>
        <authorList>
            <consortium name="The Broad Institute Genomics Platform"/>
            <consortium name="The Broad Institute Genome Sequencing Center for Infectious Disease"/>
            <person name="Wu L."/>
            <person name="Ma J."/>
        </authorList>
    </citation>
    <scope>NUCLEOTIDE SEQUENCE [LARGE SCALE GENOMIC DNA]</scope>
    <source>
        <strain evidence="2">CGMCC 1.10759</strain>
    </source>
</reference>
<evidence type="ECO:0000313" key="2">
    <source>
        <dbReference type="Proteomes" id="UP001595904"/>
    </source>
</evidence>